<reference evidence="3" key="1">
    <citation type="journal article" date="2014" name="Int. J. Syst. Evol. Microbiol.">
        <title>Complete genome sequence of Corynebacterium casei LMG S-19264T (=DSM 44701T), isolated from a smear-ripened cheese.</title>
        <authorList>
            <consortium name="US DOE Joint Genome Institute (JGI-PGF)"/>
            <person name="Walter F."/>
            <person name="Albersmeier A."/>
            <person name="Kalinowski J."/>
            <person name="Ruckert C."/>
        </authorList>
    </citation>
    <scope>NUCLEOTIDE SEQUENCE</scope>
    <source>
        <strain evidence="3">CGMCC 1.15794</strain>
    </source>
</reference>
<proteinExistence type="predicted"/>
<keyword evidence="2" id="KW-0812">Transmembrane</keyword>
<evidence type="ECO:0000256" key="1">
    <source>
        <dbReference type="SAM" id="MobiDB-lite"/>
    </source>
</evidence>
<accession>A0A917IEG4</accession>
<keyword evidence="4" id="KW-1185">Reference proteome</keyword>
<dbReference type="RefSeq" id="WP_188756144.1">
    <property type="nucleotide sequence ID" value="NZ_BMJY01000008.1"/>
</dbReference>
<evidence type="ECO:0000313" key="3">
    <source>
        <dbReference type="EMBL" id="GGH44927.1"/>
    </source>
</evidence>
<protein>
    <submittedName>
        <fullName evidence="3">Uncharacterized protein</fullName>
    </submittedName>
</protein>
<evidence type="ECO:0000256" key="2">
    <source>
        <dbReference type="SAM" id="Phobius"/>
    </source>
</evidence>
<dbReference type="Proteomes" id="UP000657592">
    <property type="component" value="Unassembled WGS sequence"/>
</dbReference>
<dbReference type="EMBL" id="BMJY01000008">
    <property type="protein sequence ID" value="GGH44927.1"/>
    <property type="molecule type" value="Genomic_DNA"/>
</dbReference>
<name>A0A917IEG4_9MICO</name>
<gene>
    <name evidence="3" type="ORF">GCM10010921_19960</name>
</gene>
<feature type="transmembrane region" description="Helical" evidence="2">
    <location>
        <begin position="122"/>
        <end position="142"/>
    </location>
</feature>
<evidence type="ECO:0000313" key="4">
    <source>
        <dbReference type="Proteomes" id="UP000657592"/>
    </source>
</evidence>
<organism evidence="3 4">
    <name type="scientific">Microbacterium album</name>
    <dbReference type="NCBI Taxonomy" id="2053191"/>
    <lineage>
        <taxon>Bacteria</taxon>
        <taxon>Bacillati</taxon>
        <taxon>Actinomycetota</taxon>
        <taxon>Actinomycetes</taxon>
        <taxon>Micrococcales</taxon>
        <taxon>Microbacteriaceae</taxon>
        <taxon>Microbacterium</taxon>
    </lineage>
</organism>
<feature type="region of interest" description="Disordered" evidence="1">
    <location>
        <begin position="163"/>
        <end position="200"/>
    </location>
</feature>
<reference evidence="3" key="2">
    <citation type="submission" date="2020-09" db="EMBL/GenBank/DDBJ databases">
        <authorList>
            <person name="Sun Q."/>
            <person name="Zhou Y."/>
        </authorList>
    </citation>
    <scope>NUCLEOTIDE SEQUENCE</scope>
    <source>
        <strain evidence="3">CGMCC 1.15794</strain>
    </source>
</reference>
<dbReference type="AlphaFoldDB" id="A0A917IEG4"/>
<keyword evidence="2" id="KW-1133">Transmembrane helix</keyword>
<comment type="caution">
    <text evidence="3">The sequence shown here is derived from an EMBL/GenBank/DDBJ whole genome shotgun (WGS) entry which is preliminary data.</text>
</comment>
<keyword evidence="2" id="KW-0472">Membrane</keyword>
<sequence length="200" mass="21539">MSPTPVLFCEEHGFVNDQSGIYFENVVNLTISGSTGTCPACGKSASYVDGTYNDINGRTTATLRLSPRQLHRLKQSLAWVQQQADSVDDEKKVRVLEQTLVENIPQAKPWLEKFRGPTSMAAAAWASVLVAVISAIVALVALSGNQLSEEQFQQLLEETVRAVQNGQSPAEPGGTIPSAPPPQSQEQAPPATELPTPKTR</sequence>